<feature type="compositionally biased region" description="Polar residues" evidence="1">
    <location>
        <begin position="7"/>
        <end position="23"/>
    </location>
</feature>
<evidence type="ECO:0000313" key="3">
    <source>
        <dbReference type="Proteomes" id="UP000594263"/>
    </source>
</evidence>
<protein>
    <submittedName>
        <fullName evidence="2">Uncharacterized protein</fullName>
    </submittedName>
</protein>
<dbReference type="AlphaFoldDB" id="A0A7N0TNP6"/>
<dbReference type="EnsemblPlants" id="Kaladp0040s0501.1.v1.1">
    <property type="protein sequence ID" value="Kaladp0040s0501.1.v1.1"/>
    <property type="gene ID" value="Kaladp0040s0501.v1.1"/>
</dbReference>
<feature type="region of interest" description="Disordered" evidence="1">
    <location>
        <begin position="1"/>
        <end position="49"/>
    </location>
</feature>
<sequence>MKHSGSVKETSVGTVDYQSSAGRRTQEKSVHVIHQQHHQQPAATGGQILAHAADAVSSTLHSAKQGLADAK</sequence>
<dbReference type="Proteomes" id="UP000594263">
    <property type="component" value="Unplaced"/>
</dbReference>
<name>A0A7N0TNP6_KALFE</name>
<dbReference type="Gramene" id="Kaladp0040s0501.1.v1.1">
    <property type="protein sequence ID" value="Kaladp0040s0501.1.v1.1"/>
    <property type="gene ID" value="Kaladp0040s0501.v1.1"/>
</dbReference>
<proteinExistence type="predicted"/>
<organism evidence="2 3">
    <name type="scientific">Kalanchoe fedtschenkoi</name>
    <name type="common">Lavender scallops</name>
    <name type="synonym">South American air plant</name>
    <dbReference type="NCBI Taxonomy" id="63787"/>
    <lineage>
        <taxon>Eukaryota</taxon>
        <taxon>Viridiplantae</taxon>
        <taxon>Streptophyta</taxon>
        <taxon>Embryophyta</taxon>
        <taxon>Tracheophyta</taxon>
        <taxon>Spermatophyta</taxon>
        <taxon>Magnoliopsida</taxon>
        <taxon>eudicotyledons</taxon>
        <taxon>Gunneridae</taxon>
        <taxon>Pentapetalae</taxon>
        <taxon>Saxifragales</taxon>
        <taxon>Crassulaceae</taxon>
        <taxon>Kalanchoe</taxon>
    </lineage>
</organism>
<evidence type="ECO:0000256" key="1">
    <source>
        <dbReference type="SAM" id="MobiDB-lite"/>
    </source>
</evidence>
<accession>A0A7N0TNP6</accession>
<evidence type="ECO:0000313" key="2">
    <source>
        <dbReference type="EnsemblPlants" id="Kaladp0040s0501.1.v1.1"/>
    </source>
</evidence>
<keyword evidence="3" id="KW-1185">Reference proteome</keyword>
<reference evidence="2" key="1">
    <citation type="submission" date="2021-01" db="UniProtKB">
        <authorList>
            <consortium name="EnsemblPlants"/>
        </authorList>
    </citation>
    <scope>IDENTIFICATION</scope>
</reference>